<evidence type="ECO:0000313" key="2">
    <source>
        <dbReference type="EMBL" id="TKI64129.1"/>
    </source>
</evidence>
<evidence type="ECO:0000313" key="3">
    <source>
        <dbReference type="Proteomes" id="UP000307808"/>
    </source>
</evidence>
<sequence>MAVDHSSAGGLWEVPARAWPVLLVPGFGIASSVSGLAGGASLLFVVLAVMLGAVALVVAQEAVFALGGFADPETEGKQGLPSPHGRGMLAVAAVTLPPVAMREAVPPWAVLLLAGCLSVVLGALLGARRRSAKDGAYGALLVLSGFLILGAASLEAL</sequence>
<dbReference type="AlphaFoldDB" id="A0A4U2YRT0"/>
<dbReference type="RefSeq" id="WP_137064592.1">
    <property type="nucleotide sequence ID" value="NZ_CP040748.1"/>
</dbReference>
<feature type="transmembrane region" description="Helical" evidence="1">
    <location>
        <begin position="137"/>
        <end position="154"/>
    </location>
</feature>
<feature type="transmembrane region" description="Helical" evidence="1">
    <location>
        <begin position="18"/>
        <end position="37"/>
    </location>
</feature>
<dbReference type="EMBL" id="SZPY01000001">
    <property type="protein sequence ID" value="TKI64129.1"/>
    <property type="molecule type" value="Genomic_DNA"/>
</dbReference>
<keyword evidence="1" id="KW-0472">Membrane</keyword>
<keyword evidence="1" id="KW-1133">Transmembrane helix</keyword>
<feature type="transmembrane region" description="Helical" evidence="1">
    <location>
        <begin position="105"/>
        <end position="125"/>
    </location>
</feature>
<keyword evidence="3" id="KW-1185">Reference proteome</keyword>
<accession>A0A4U2YRT0</accession>
<proteinExistence type="predicted"/>
<reference evidence="2 3" key="1">
    <citation type="submission" date="2019-04" db="EMBL/GenBank/DDBJ databases">
        <authorList>
            <person name="Dong K."/>
        </authorList>
    </citation>
    <scope>NUCLEOTIDE SEQUENCE [LARGE SCALE GENOMIC DNA]</scope>
    <source>
        <strain evidence="3">dk3543</strain>
    </source>
</reference>
<gene>
    <name evidence="2" type="ORF">FC770_02890</name>
</gene>
<organism evidence="2 3">
    <name type="scientific">Nocardioides jishulii</name>
    <dbReference type="NCBI Taxonomy" id="2575440"/>
    <lineage>
        <taxon>Bacteria</taxon>
        <taxon>Bacillati</taxon>
        <taxon>Actinomycetota</taxon>
        <taxon>Actinomycetes</taxon>
        <taxon>Propionibacteriales</taxon>
        <taxon>Nocardioidaceae</taxon>
        <taxon>Nocardioides</taxon>
    </lineage>
</organism>
<keyword evidence="1" id="KW-0812">Transmembrane</keyword>
<comment type="caution">
    <text evidence="2">The sequence shown here is derived from an EMBL/GenBank/DDBJ whole genome shotgun (WGS) entry which is preliminary data.</text>
</comment>
<dbReference type="Proteomes" id="UP000307808">
    <property type="component" value="Unassembled WGS sequence"/>
</dbReference>
<feature type="transmembrane region" description="Helical" evidence="1">
    <location>
        <begin position="44"/>
        <end position="70"/>
    </location>
</feature>
<name>A0A4U2YRT0_9ACTN</name>
<evidence type="ECO:0000256" key="1">
    <source>
        <dbReference type="SAM" id="Phobius"/>
    </source>
</evidence>
<protein>
    <submittedName>
        <fullName evidence="2">Uncharacterized protein</fullName>
    </submittedName>
</protein>